<name>A0A5C7F4F7_9BACI</name>
<feature type="signal peptide" evidence="2">
    <location>
        <begin position="1"/>
        <end position="18"/>
    </location>
</feature>
<keyword evidence="4" id="KW-1185">Reference proteome</keyword>
<dbReference type="PROSITE" id="PS51257">
    <property type="entry name" value="PROKAR_LIPOPROTEIN"/>
    <property type="match status" value="1"/>
</dbReference>
<feature type="compositionally biased region" description="Low complexity" evidence="1">
    <location>
        <begin position="22"/>
        <end position="40"/>
    </location>
</feature>
<feature type="compositionally biased region" description="Acidic residues" evidence="1">
    <location>
        <begin position="43"/>
        <end position="67"/>
    </location>
</feature>
<dbReference type="EMBL" id="CP144914">
    <property type="protein sequence ID" value="WWD79632.1"/>
    <property type="molecule type" value="Genomic_DNA"/>
</dbReference>
<accession>A0A5C7F4F7</accession>
<sequence>MKKHIVVLIAAVSLFLTACGSSEEPAAPENNNEAPAAESAQLENDDPFENAESEPAEEADEGADSPEDVTVTLPADFMEEVDGDPEEILAAEEEEGIRDISVDDEGAVTYTMSGEKHSEMMEELAADLRESMDEIENSGDFPSIQEVENNESFSEFTFIVEREAYEEGFDAFASFAIAISGMFYQLFAGVDPDDYEVVVHAEDEETGEVFETVTFPDDME</sequence>
<dbReference type="AlphaFoldDB" id="A0A5C7F4F7"/>
<feature type="region of interest" description="Disordered" evidence="1">
    <location>
        <begin position="22"/>
        <end position="68"/>
    </location>
</feature>
<dbReference type="OrthoDB" id="1849839at2"/>
<organism evidence="3 4">
    <name type="scientific">Alkalicoccus halolimnae</name>
    <dbReference type="NCBI Taxonomy" id="1667239"/>
    <lineage>
        <taxon>Bacteria</taxon>
        <taxon>Bacillati</taxon>
        <taxon>Bacillota</taxon>
        <taxon>Bacilli</taxon>
        <taxon>Bacillales</taxon>
        <taxon>Bacillaceae</taxon>
        <taxon>Alkalicoccus</taxon>
    </lineage>
</organism>
<evidence type="ECO:0000256" key="1">
    <source>
        <dbReference type="SAM" id="MobiDB-lite"/>
    </source>
</evidence>
<evidence type="ECO:0000313" key="3">
    <source>
        <dbReference type="EMBL" id="WWD79632.1"/>
    </source>
</evidence>
<gene>
    <name evidence="3" type="ORF">FTX54_014710</name>
</gene>
<dbReference type="Proteomes" id="UP000321816">
    <property type="component" value="Chromosome"/>
</dbReference>
<proteinExistence type="predicted"/>
<keyword evidence="2" id="KW-0732">Signal</keyword>
<evidence type="ECO:0000256" key="2">
    <source>
        <dbReference type="SAM" id="SignalP"/>
    </source>
</evidence>
<reference evidence="3 4" key="1">
    <citation type="submission" date="2024-01" db="EMBL/GenBank/DDBJ databases">
        <title>Complete Genome Sequence of Alkalicoccus halolimnae BZ-SZ-XJ29T, a Moderately Halophilic Bacterium Isolated from a Salt Lake.</title>
        <authorList>
            <person name="Zhao B."/>
        </authorList>
    </citation>
    <scope>NUCLEOTIDE SEQUENCE [LARGE SCALE GENOMIC DNA]</scope>
    <source>
        <strain evidence="3 4">BZ-SZ-XJ29</strain>
    </source>
</reference>
<dbReference type="KEGG" id="ahal:FTX54_014710"/>
<feature type="chain" id="PRO_5044096794" description="Antigen I/II N-terminal domain-containing protein" evidence="2">
    <location>
        <begin position="19"/>
        <end position="220"/>
    </location>
</feature>
<evidence type="ECO:0000313" key="4">
    <source>
        <dbReference type="Proteomes" id="UP000321816"/>
    </source>
</evidence>
<protein>
    <recommendedName>
        <fullName evidence="5">Antigen I/II N-terminal domain-containing protein</fullName>
    </recommendedName>
</protein>
<evidence type="ECO:0008006" key="5">
    <source>
        <dbReference type="Google" id="ProtNLM"/>
    </source>
</evidence>
<dbReference type="RefSeq" id="WP_147803707.1">
    <property type="nucleotide sequence ID" value="NZ_CP144914.1"/>
</dbReference>